<sequence length="126" mass="14320">MRESLERIGRFDRQRAYDRFRSTFRPEHTRLITVGGALAGCVALGMSEDGLLLEHFYILPEQQGRGLGQAVLRQVLQEADAAALPVRLSVLQKSEAGRFYARQGFTMTGQDEWDVYYERRPQGIAT</sequence>
<dbReference type="Pfam" id="PF13673">
    <property type="entry name" value="Acetyltransf_10"/>
    <property type="match status" value="1"/>
</dbReference>
<proteinExistence type="predicted"/>
<evidence type="ECO:0000259" key="1">
    <source>
        <dbReference type="PROSITE" id="PS51186"/>
    </source>
</evidence>
<evidence type="ECO:0000313" key="3">
    <source>
        <dbReference type="Proteomes" id="UP000236743"/>
    </source>
</evidence>
<dbReference type="CDD" id="cd04301">
    <property type="entry name" value="NAT_SF"/>
    <property type="match status" value="1"/>
</dbReference>
<name>A0A1H5TMT0_9HYPH</name>
<dbReference type="InterPro" id="IPR016181">
    <property type="entry name" value="Acyl_CoA_acyltransferase"/>
</dbReference>
<keyword evidence="3" id="KW-1185">Reference proteome</keyword>
<reference evidence="2 3" key="1">
    <citation type="submission" date="2016-10" db="EMBL/GenBank/DDBJ databases">
        <authorList>
            <person name="de Groot N.N."/>
        </authorList>
    </citation>
    <scope>NUCLEOTIDE SEQUENCE [LARGE SCALE GENOMIC DNA]</scope>
    <source>
        <strain evidence="2 3">DSM 26656</strain>
    </source>
</reference>
<dbReference type="Gene3D" id="3.40.630.30">
    <property type="match status" value="1"/>
</dbReference>
<dbReference type="RefSeq" id="WP_103871279.1">
    <property type="nucleotide sequence ID" value="NZ_FNUY01000001.1"/>
</dbReference>
<feature type="domain" description="N-acetyltransferase" evidence="1">
    <location>
        <begin position="1"/>
        <end position="123"/>
    </location>
</feature>
<dbReference type="GO" id="GO:0016747">
    <property type="term" value="F:acyltransferase activity, transferring groups other than amino-acyl groups"/>
    <property type="evidence" value="ECO:0007669"/>
    <property type="project" value="InterPro"/>
</dbReference>
<protein>
    <submittedName>
        <fullName evidence="2">Acetyltransferase (GNAT) domain-containing protein</fullName>
    </submittedName>
</protein>
<dbReference type="SUPFAM" id="SSF55729">
    <property type="entry name" value="Acyl-CoA N-acyltransferases (Nat)"/>
    <property type="match status" value="1"/>
</dbReference>
<dbReference type="PROSITE" id="PS51186">
    <property type="entry name" value="GNAT"/>
    <property type="match status" value="1"/>
</dbReference>
<dbReference type="EMBL" id="FNUY01000001">
    <property type="protein sequence ID" value="SEF64084.1"/>
    <property type="molecule type" value="Genomic_DNA"/>
</dbReference>
<dbReference type="AlphaFoldDB" id="A0A1H5TMT0"/>
<organism evidence="2 3">
    <name type="scientific">Bosea lathyri</name>
    <dbReference type="NCBI Taxonomy" id="1036778"/>
    <lineage>
        <taxon>Bacteria</taxon>
        <taxon>Pseudomonadati</taxon>
        <taxon>Pseudomonadota</taxon>
        <taxon>Alphaproteobacteria</taxon>
        <taxon>Hyphomicrobiales</taxon>
        <taxon>Boseaceae</taxon>
        <taxon>Bosea</taxon>
    </lineage>
</organism>
<keyword evidence="2" id="KW-0808">Transferase</keyword>
<dbReference type="OrthoDB" id="7585366at2"/>
<dbReference type="InterPro" id="IPR000182">
    <property type="entry name" value="GNAT_dom"/>
</dbReference>
<accession>A0A1H5TMT0</accession>
<dbReference type="Proteomes" id="UP000236743">
    <property type="component" value="Unassembled WGS sequence"/>
</dbReference>
<evidence type="ECO:0000313" key="2">
    <source>
        <dbReference type="EMBL" id="SEF64084.1"/>
    </source>
</evidence>
<gene>
    <name evidence="2" type="ORF">SAMN04488115_101716</name>
</gene>